<accession>A0ABQ8U583</accession>
<keyword evidence="2" id="KW-1185">Reference proteome</keyword>
<protein>
    <submittedName>
        <fullName evidence="1">Uncharacterized protein</fullName>
    </submittedName>
</protein>
<dbReference type="EMBL" id="JAPMOS010000151">
    <property type="protein sequence ID" value="KAJ4454509.1"/>
    <property type="molecule type" value="Genomic_DNA"/>
</dbReference>
<evidence type="ECO:0000313" key="2">
    <source>
        <dbReference type="Proteomes" id="UP001141327"/>
    </source>
</evidence>
<gene>
    <name evidence="1" type="ORF">PAPYR_10774</name>
</gene>
<dbReference type="Proteomes" id="UP001141327">
    <property type="component" value="Unassembled WGS sequence"/>
</dbReference>
<organism evidence="1 2">
    <name type="scientific">Paratrimastix pyriformis</name>
    <dbReference type="NCBI Taxonomy" id="342808"/>
    <lineage>
        <taxon>Eukaryota</taxon>
        <taxon>Metamonada</taxon>
        <taxon>Preaxostyla</taxon>
        <taxon>Paratrimastigidae</taxon>
        <taxon>Paratrimastix</taxon>
    </lineage>
</organism>
<dbReference type="InterPro" id="IPR016024">
    <property type="entry name" value="ARM-type_fold"/>
</dbReference>
<comment type="caution">
    <text evidence="1">The sequence shown here is derived from an EMBL/GenBank/DDBJ whole genome shotgun (WGS) entry which is preliminary data.</text>
</comment>
<dbReference type="SUPFAM" id="SSF48371">
    <property type="entry name" value="ARM repeat"/>
    <property type="match status" value="1"/>
</dbReference>
<name>A0ABQ8U583_9EUKA</name>
<sequence>MATSGGEELTCHGCLEAYNVTRPSDPACLPRSFDLAAECIETCARQHAQLVPSTLIARTHLKLDELRRQLEQSSQLPRSLEAEIEAFSQELRSKVEEHIGQLRLEVREKLATVGESRHQTVQHLHALERECLFVEELARQQLSPEEASARGAEATNRLRALLETPAEVHLLALDLTLPAWPKPMVRLVQPPGGNINVAPAGVVEAALEFPDQAAWLEGDLRCFTHIPPGNSVSLDQPLTGTRVLGWCHRLASEDDGSCPAPQLAALMGLGAIAADPEAQRAVLQAIRVVAERDAARRDRMAEVVAPVLCRLFAECCTEDGNSLAADLTAAIKTLAGSRQGPSLFGSCLEPIQQRLMARPGQPLAADLLCILVHLLPELSYSQALPWAVLFAQLLGDARFASNHRAVAQLLRAAQAMAQVRRREIRQCPQFLPYREAFRMLFQGLLAPVVRLLGNTDAMDHAPLAEGLLGFLHDVAMADGPFAASLRGAGVPRLLEDLQSHPVVMANPTLGKLP</sequence>
<proteinExistence type="predicted"/>
<reference evidence="1" key="1">
    <citation type="journal article" date="2022" name="bioRxiv">
        <title>Genomics of Preaxostyla Flagellates Illuminates Evolutionary Transitions and the Path Towards Mitochondrial Loss.</title>
        <authorList>
            <person name="Novak L.V.F."/>
            <person name="Treitli S.C."/>
            <person name="Pyrih J."/>
            <person name="Halakuc P."/>
            <person name="Pipaliya S.V."/>
            <person name="Vacek V."/>
            <person name="Brzon O."/>
            <person name="Soukal P."/>
            <person name="Eme L."/>
            <person name="Dacks J.B."/>
            <person name="Karnkowska A."/>
            <person name="Elias M."/>
            <person name="Hampl V."/>
        </authorList>
    </citation>
    <scope>NUCLEOTIDE SEQUENCE</scope>
    <source>
        <strain evidence="1">RCP-MX</strain>
    </source>
</reference>
<evidence type="ECO:0000313" key="1">
    <source>
        <dbReference type="EMBL" id="KAJ4454509.1"/>
    </source>
</evidence>